<dbReference type="Gene3D" id="3.60.15.10">
    <property type="entry name" value="Ribonuclease Z/Hydroxyacylglutathione hydrolase-like"/>
    <property type="match status" value="1"/>
</dbReference>
<evidence type="ECO:0000313" key="3">
    <source>
        <dbReference type="Proteomes" id="UP001107961"/>
    </source>
</evidence>
<evidence type="ECO:0000313" key="2">
    <source>
        <dbReference type="EMBL" id="MCE7511205.1"/>
    </source>
</evidence>
<accession>A0A9Q3W642</accession>
<dbReference type="PANTHER" id="PTHR42663">
    <property type="entry name" value="HYDROLASE C777.06C-RELATED-RELATED"/>
    <property type="match status" value="1"/>
</dbReference>
<dbReference type="EMBL" id="JAJVKT010000045">
    <property type="protein sequence ID" value="MCE7511205.1"/>
    <property type="molecule type" value="Genomic_DNA"/>
</dbReference>
<dbReference type="Proteomes" id="UP001107961">
    <property type="component" value="Unassembled WGS sequence"/>
</dbReference>
<dbReference type="CDD" id="cd07736">
    <property type="entry name" value="PhnP-like_MBL-fold"/>
    <property type="match status" value="1"/>
</dbReference>
<keyword evidence="2" id="KW-0378">Hydrolase</keyword>
<dbReference type="EC" id="3.1.4.55" evidence="2"/>
<dbReference type="GO" id="GO:0019700">
    <property type="term" value="P:organic phosphonate catabolic process"/>
    <property type="evidence" value="ECO:0007669"/>
    <property type="project" value="InterPro"/>
</dbReference>
<dbReference type="RefSeq" id="WP_233926198.1">
    <property type="nucleotide sequence ID" value="NZ_JAJVKT010000045.1"/>
</dbReference>
<organism evidence="2 3">
    <name type="scientific">Alloalcanivorax xenomutans</name>
    <dbReference type="NCBI Taxonomy" id="1094342"/>
    <lineage>
        <taxon>Bacteria</taxon>
        <taxon>Pseudomonadati</taxon>
        <taxon>Pseudomonadota</taxon>
        <taxon>Gammaproteobacteria</taxon>
        <taxon>Oceanospirillales</taxon>
        <taxon>Alcanivoracaceae</taxon>
        <taxon>Alloalcanivorax</taxon>
    </lineage>
</organism>
<dbReference type="InterPro" id="IPR017693">
    <property type="entry name" value="Phosphonate_metab_PhnP"/>
</dbReference>
<feature type="domain" description="Metallo-beta-lactamase" evidence="1">
    <location>
        <begin position="68"/>
        <end position="222"/>
    </location>
</feature>
<dbReference type="InterPro" id="IPR001279">
    <property type="entry name" value="Metallo-B-lactamas"/>
</dbReference>
<dbReference type="AlphaFoldDB" id="A0A9Q3W642"/>
<reference evidence="2" key="1">
    <citation type="submission" date="2022-01" db="EMBL/GenBank/DDBJ databases">
        <authorList>
            <person name="Karlyshev A.V."/>
            <person name="Jaspars M."/>
        </authorList>
    </citation>
    <scope>NUCLEOTIDE SEQUENCE</scope>
    <source>
        <strain evidence="2">AGSA3-2</strain>
    </source>
</reference>
<evidence type="ECO:0000259" key="1">
    <source>
        <dbReference type="Pfam" id="PF12706"/>
    </source>
</evidence>
<gene>
    <name evidence="2" type="primary">phnP</name>
    <name evidence="2" type="ORF">LZG35_21425</name>
</gene>
<dbReference type="InterPro" id="IPR036866">
    <property type="entry name" value="RibonucZ/Hydroxyglut_hydro"/>
</dbReference>
<dbReference type="SUPFAM" id="SSF56281">
    <property type="entry name" value="Metallo-hydrolase/oxidoreductase"/>
    <property type="match status" value="1"/>
</dbReference>
<dbReference type="InterPro" id="IPR035682">
    <property type="entry name" value="PhnP_MBL"/>
</dbReference>
<proteinExistence type="predicted"/>
<sequence>MNLELEFLGTADARRVPVYGCRCRACERARNDPRYVRRPCSALIRAEGYQMMLDAGRTDLCETFAPGTIQSVLVTHYHMDHVMGLFHLRWGAGHTLPVHGPDDPDGCDDLYKHPGILQFQPPLAPFVPTDIGPFTVTPLPLNHSKPTLGYGIEYRGIRLAYLTDTVGLPDPTTAWLQQSPLALMVLDCSVPPKPNPPRNHNDLNLALALAEQIRPEKTLLTHLGHQLDDYLMSAPELPDGVEVAFDGRVVELGS</sequence>
<dbReference type="PANTHER" id="PTHR42663:SF6">
    <property type="entry name" value="HYDROLASE C777.06C-RELATED"/>
    <property type="match status" value="1"/>
</dbReference>
<dbReference type="GO" id="GO:0103043">
    <property type="term" value="F:phosphoribosyl 1,2-cyclic phosphate phosphodiesterase activity"/>
    <property type="evidence" value="ECO:0007669"/>
    <property type="project" value="UniProtKB-EC"/>
</dbReference>
<name>A0A9Q3W642_9GAMM</name>
<comment type="caution">
    <text evidence="2">The sequence shown here is derived from an EMBL/GenBank/DDBJ whole genome shotgun (WGS) entry which is preliminary data.</text>
</comment>
<keyword evidence="3" id="KW-1185">Reference proteome</keyword>
<dbReference type="Pfam" id="PF12706">
    <property type="entry name" value="Lactamase_B_2"/>
    <property type="match status" value="1"/>
</dbReference>
<dbReference type="NCBIfam" id="TIGR03307">
    <property type="entry name" value="PhnP"/>
    <property type="match status" value="1"/>
</dbReference>
<protein>
    <submittedName>
        <fullName evidence="2">Phosphonate metabolism protein PhnP</fullName>
        <ecNumber evidence="2">3.1.4.55</ecNumber>
    </submittedName>
</protein>